<dbReference type="PANTHER" id="PTHR11390:SF21">
    <property type="entry name" value="DNA TOPOISOMERASE 3-ALPHA"/>
    <property type="match status" value="1"/>
</dbReference>
<dbReference type="GO" id="GO:0006310">
    <property type="term" value="P:DNA recombination"/>
    <property type="evidence" value="ECO:0007669"/>
    <property type="project" value="TreeGrafter"/>
</dbReference>
<dbReference type="GO" id="GO:0003917">
    <property type="term" value="F:DNA topoisomerase type I (single strand cut, ATP-independent) activity"/>
    <property type="evidence" value="ECO:0007669"/>
    <property type="project" value="UniProtKB-EC"/>
</dbReference>
<keyword evidence="16" id="KW-1185">Reference proteome</keyword>
<dbReference type="InterPro" id="IPR013497">
    <property type="entry name" value="Topo_IA_cen"/>
</dbReference>
<dbReference type="CDD" id="cd03362">
    <property type="entry name" value="TOPRIM_TopoIA_TopoIII"/>
    <property type="match status" value="1"/>
</dbReference>
<evidence type="ECO:0000313" key="16">
    <source>
        <dbReference type="Proteomes" id="UP000092528"/>
    </source>
</evidence>
<keyword evidence="4" id="KW-0479">Metal-binding</keyword>
<comment type="similarity">
    <text evidence="2">Belongs to the type IA topoisomerase family.</text>
</comment>
<dbReference type="InterPro" id="IPR003602">
    <property type="entry name" value="Topo_IA_DNA-bd_dom"/>
</dbReference>
<gene>
    <name evidence="15" type="ORF">VSVS05_04398</name>
</gene>
<keyword evidence="8 15" id="KW-0413">Isomerase</keyword>
<evidence type="ECO:0000256" key="6">
    <source>
        <dbReference type="ARBA" id="ARBA00023029"/>
    </source>
</evidence>
<dbReference type="EC" id="5.6.2.1" evidence="3"/>
<dbReference type="Gene3D" id="3.40.50.140">
    <property type="match status" value="1"/>
</dbReference>
<dbReference type="SMART" id="SM00437">
    <property type="entry name" value="TOP1Ac"/>
    <property type="match status" value="1"/>
</dbReference>
<dbReference type="InterPro" id="IPR005738">
    <property type="entry name" value="TopoIII"/>
</dbReference>
<dbReference type="SMART" id="SM00436">
    <property type="entry name" value="TOP1Bc"/>
    <property type="match status" value="1"/>
</dbReference>
<dbReference type="InterPro" id="IPR013826">
    <property type="entry name" value="Topo_IA_cen_sub3"/>
</dbReference>
<dbReference type="PRINTS" id="PR00417">
    <property type="entry name" value="PRTPISMRASEI"/>
</dbReference>
<keyword evidence="6" id="KW-0799">Topoisomerase</keyword>
<evidence type="ECO:0000256" key="7">
    <source>
        <dbReference type="ARBA" id="ARBA00023125"/>
    </source>
</evidence>
<dbReference type="InterPro" id="IPR000380">
    <property type="entry name" value="Topo_IA"/>
</dbReference>
<proteinExistence type="inferred from homology"/>
<keyword evidence="5" id="KW-0460">Magnesium</keyword>
<dbReference type="NCBIfam" id="NF005829">
    <property type="entry name" value="PRK07726.1"/>
    <property type="match status" value="1"/>
</dbReference>
<dbReference type="PROSITE" id="PS00396">
    <property type="entry name" value="TOPO_IA_1"/>
    <property type="match status" value="1"/>
</dbReference>
<protein>
    <recommendedName>
        <fullName evidence="3">DNA topoisomerase</fullName>
        <ecNumber evidence="3">5.6.2.1</ecNumber>
    </recommendedName>
    <alternativeName>
        <fullName evidence="12">Omega-protein</fullName>
    </alternativeName>
    <alternativeName>
        <fullName evidence="11">Relaxing enzyme</fullName>
    </alternativeName>
    <alternativeName>
        <fullName evidence="9">Swivelase</fullName>
    </alternativeName>
    <alternativeName>
        <fullName evidence="10">Untwisting enzyme</fullName>
    </alternativeName>
</protein>
<organism evidence="15 16">
    <name type="scientific">Vibrio scophthalmi</name>
    <dbReference type="NCBI Taxonomy" id="45658"/>
    <lineage>
        <taxon>Bacteria</taxon>
        <taxon>Pseudomonadati</taxon>
        <taxon>Pseudomonadota</taxon>
        <taxon>Gammaproteobacteria</taxon>
        <taxon>Vibrionales</taxon>
        <taxon>Vibrionaceae</taxon>
        <taxon>Vibrio</taxon>
    </lineage>
</organism>
<dbReference type="PATRIC" id="fig|45658.7.peg.4385"/>
<name>A0A1C7FJ00_9VIBR</name>
<dbReference type="Pfam" id="PF01751">
    <property type="entry name" value="Toprim"/>
    <property type="match status" value="1"/>
</dbReference>
<evidence type="ECO:0000256" key="1">
    <source>
        <dbReference type="ARBA" id="ARBA00000213"/>
    </source>
</evidence>
<accession>A0A1C7FJ00</accession>
<evidence type="ECO:0000313" key="15">
    <source>
        <dbReference type="EMBL" id="ANU39433.1"/>
    </source>
</evidence>
<dbReference type="NCBIfam" id="TIGR01056">
    <property type="entry name" value="topB"/>
    <property type="match status" value="1"/>
</dbReference>
<dbReference type="InterPro" id="IPR023406">
    <property type="entry name" value="Topo_IA_AS"/>
</dbReference>
<dbReference type="GO" id="GO:0006281">
    <property type="term" value="P:DNA repair"/>
    <property type="evidence" value="ECO:0007669"/>
    <property type="project" value="TreeGrafter"/>
</dbReference>
<dbReference type="PROSITE" id="PS50880">
    <property type="entry name" value="TOPRIM"/>
    <property type="match status" value="1"/>
</dbReference>
<dbReference type="InterPro" id="IPR006171">
    <property type="entry name" value="TOPRIM_dom"/>
</dbReference>
<dbReference type="AlphaFoldDB" id="A0A1C7FJ00"/>
<dbReference type="SUPFAM" id="SSF56712">
    <property type="entry name" value="Prokaryotic type I DNA topoisomerase"/>
    <property type="match status" value="1"/>
</dbReference>
<dbReference type="InterPro" id="IPR034144">
    <property type="entry name" value="TOPRIM_TopoIII"/>
</dbReference>
<dbReference type="Gene3D" id="1.10.460.10">
    <property type="entry name" value="Topoisomerase I, domain 2"/>
    <property type="match status" value="1"/>
</dbReference>
<dbReference type="CDD" id="cd00186">
    <property type="entry name" value="TOP1Ac"/>
    <property type="match status" value="1"/>
</dbReference>
<dbReference type="GO" id="GO:0046872">
    <property type="term" value="F:metal ion binding"/>
    <property type="evidence" value="ECO:0007669"/>
    <property type="project" value="UniProtKB-KW"/>
</dbReference>
<dbReference type="InterPro" id="IPR013824">
    <property type="entry name" value="Topo_IA_cen_sub1"/>
</dbReference>
<keyword evidence="7" id="KW-0238">DNA-binding</keyword>
<dbReference type="InterPro" id="IPR003601">
    <property type="entry name" value="Topo_IA_2"/>
</dbReference>
<evidence type="ECO:0000259" key="13">
    <source>
        <dbReference type="PROSITE" id="PS50880"/>
    </source>
</evidence>
<dbReference type="Gene3D" id="1.10.290.10">
    <property type="entry name" value="Topoisomerase I, domain 4"/>
    <property type="match status" value="1"/>
</dbReference>
<keyword evidence="15" id="KW-0614">Plasmid</keyword>
<dbReference type="GO" id="GO:0006265">
    <property type="term" value="P:DNA topological change"/>
    <property type="evidence" value="ECO:0007669"/>
    <property type="project" value="InterPro"/>
</dbReference>
<dbReference type="GO" id="GO:0043597">
    <property type="term" value="C:cytoplasmic replication fork"/>
    <property type="evidence" value="ECO:0007669"/>
    <property type="project" value="TreeGrafter"/>
</dbReference>
<dbReference type="RefSeq" id="WP_065546904.1">
    <property type="nucleotide sequence ID" value="NZ_CP016416.1"/>
</dbReference>
<dbReference type="PANTHER" id="PTHR11390">
    <property type="entry name" value="PROKARYOTIC DNA TOPOISOMERASE"/>
    <property type="match status" value="1"/>
</dbReference>
<evidence type="ECO:0000256" key="12">
    <source>
        <dbReference type="ARBA" id="ARBA00032877"/>
    </source>
</evidence>
<evidence type="ECO:0000256" key="8">
    <source>
        <dbReference type="ARBA" id="ARBA00023235"/>
    </source>
</evidence>
<evidence type="ECO:0000259" key="14">
    <source>
        <dbReference type="PROSITE" id="PS52039"/>
    </source>
</evidence>
<evidence type="ECO:0000256" key="11">
    <source>
        <dbReference type="ARBA" id="ARBA00032235"/>
    </source>
</evidence>
<feature type="domain" description="Topo IA-type catalytic" evidence="14">
    <location>
        <begin position="151"/>
        <end position="607"/>
    </location>
</feature>
<dbReference type="SMART" id="SM00493">
    <property type="entry name" value="TOPRIM"/>
    <property type="match status" value="1"/>
</dbReference>
<geneLocation type="plasmid" evidence="16">
    <name>pvs127</name>
</geneLocation>
<dbReference type="Gene3D" id="2.70.20.10">
    <property type="entry name" value="Topoisomerase I, domain 3"/>
    <property type="match status" value="1"/>
</dbReference>
<dbReference type="EMBL" id="CP016416">
    <property type="protein sequence ID" value="ANU39433.1"/>
    <property type="molecule type" value="Genomic_DNA"/>
</dbReference>
<evidence type="ECO:0000256" key="3">
    <source>
        <dbReference type="ARBA" id="ARBA00012891"/>
    </source>
</evidence>
<evidence type="ECO:0000256" key="2">
    <source>
        <dbReference type="ARBA" id="ARBA00009446"/>
    </source>
</evidence>
<dbReference type="Proteomes" id="UP000092528">
    <property type="component" value="Plasmid pVS127"/>
</dbReference>
<evidence type="ECO:0000256" key="9">
    <source>
        <dbReference type="ARBA" id="ARBA00030003"/>
    </source>
</evidence>
<evidence type="ECO:0000256" key="10">
    <source>
        <dbReference type="ARBA" id="ARBA00031985"/>
    </source>
</evidence>
<reference evidence="15 16" key="1">
    <citation type="submission" date="2016-07" db="EMBL/GenBank/DDBJ databases">
        <title>Genome sequencing of Vibrio scophthalmi strain VS-05, an isolated from Paralichthys olivaceus.</title>
        <authorList>
            <person name="Han H.-J."/>
        </authorList>
    </citation>
    <scope>NUCLEOTIDE SEQUENCE [LARGE SCALE GENOMIC DNA]</scope>
    <source>
        <strain evidence="15 16">VS-05</strain>
        <plasmid evidence="16">pvs127</plasmid>
    </source>
</reference>
<dbReference type="Pfam" id="PF01131">
    <property type="entry name" value="Topoisom_bac"/>
    <property type="match status" value="1"/>
</dbReference>
<evidence type="ECO:0000256" key="4">
    <source>
        <dbReference type="ARBA" id="ARBA00022723"/>
    </source>
</evidence>
<evidence type="ECO:0000256" key="5">
    <source>
        <dbReference type="ARBA" id="ARBA00022842"/>
    </source>
</evidence>
<dbReference type="GO" id="GO:0003677">
    <property type="term" value="F:DNA binding"/>
    <property type="evidence" value="ECO:0007669"/>
    <property type="project" value="UniProtKB-KW"/>
</dbReference>
<feature type="domain" description="Toprim" evidence="13">
    <location>
        <begin position="1"/>
        <end position="134"/>
    </location>
</feature>
<dbReference type="InterPro" id="IPR023405">
    <property type="entry name" value="Topo_IA_core_domain"/>
</dbReference>
<sequence length="717" mass="78750">MRVFLCEKPTQGRDVAAVLGCTKKIEGALTAANDAVTVTWGIGHILSQANPEDYDPALKAWAYDTLPIVPSNWQMMVPADKKKQFKVIKQLLLKATEVVIATDADREGEVIGRELLDFVGYRGPVQRLWLSALDEASVRKALASLKPGHETEPLYWAGMARSRADWLLGMNLTRLCSLLARDAGYSTVFSIGRVQTPTLRLVVERDLAIARFISKPFFDVVAGFNGLFDAKWQVPEALCDEAGRCLARASAESVVGQCQGQQAVVSVFETKRQKAKYPALFFLSALQKSMSSRYGYSAQQVLDTAQALYEKHKLTTYPRSDCAFLPMSQFDEVNDIVRGLAQVGEFSGWCQGVDTSLKSACWNDKKVAQSSHHAIIPTGKQPDLATLSEQERNVYIAIVQRYLAQFYPHAEDDATTVELTCGAHRFKTRGVVERVKGWRIILASEGDTDESQEGKGEEQKQSLPVLTVGQSVSVSSARVVEKKTTPPAHFTEGSLLDAMANIARSENIPAPFKAILKETAGLGTEATRAAIIETLKKRGFIDAKGSGKSKKLISSDSGRALIGALPDEISNPVMTAIWEQSLDAIEKRAMTLDDFMQRQEGFVRAIVSKVKSGELQLKLPKHVEVTHPCPLCGQTMHSRKGKTMFWACANKEACGLILDNARGKPAAHQKCSCGKGVQVRKSGKEKGKFYWSCSAWKQGCTKRHFDEKGKIGPQIGS</sequence>
<comment type="catalytic activity">
    <reaction evidence="1">
        <text>ATP-independent breakage of single-stranded DNA, followed by passage and rejoining.</text>
        <dbReference type="EC" id="5.6.2.1"/>
    </reaction>
</comment>
<dbReference type="InterPro" id="IPR013825">
    <property type="entry name" value="Topo_IA_cen_sub2"/>
</dbReference>
<dbReference type="PROSITE" id="PS52039">
    <property type="entry name" value="TOPO_IA_2"/>
    <property type="match status" value="1"/>
</dbReference>